<comment type="caution">
    <text evidence="1">The sequence shown here is derived from an EMBL/GenBank/DDBJ whole genome shotgun (WGS) entry which is preliminary data.</text>
</comment>
<sequence length="928" mass="100720">MSHEPPAWRALIDAAVADGADAAALRALLHDVRAHPELIGHARIFACMAAILQQAQRGDFGALPALPPERLRQWLAAARWAADWTRAHAADLRQHPLLAPLLRGAAGARGHPLMRHGIRAASLVSALWNEHEHEHERPGSAAAQSLARLQGHLLLGSLALLRDRHSSAAALDALPSATLANAALVVRECSLARAEPLLAALPVAQDTATFLQTLAQARREALLALAAAHSAAPASEQQRHRWALYLRYLIAWAQRCAGRVRPRARRRRGGGRGPRQPVHGWVGLIGPALRRQAPELLPPQDEDEEALWWYDDLPRDERELADVIGQEQALGASPLETAEPLYELLDARACGARLFAGRWGQPTRQSAAQRFGWDWRVLTPWELQCLGRAVRAALDAGQQRGAAGGARAQAGALVLVALLLGRSLEQARTLRWRWVHAPSAEDALVAVLRQALIDAPTLLCWGPPGHEAAPPEPLGCVLPALQPRYRVPLPEAVQAWGEPVAAAVFLPGATHWWALVLRASGAPERARPHSHAKLVFSAHPSTLDAQAQALLQAIGEPRITPQRIAQTMPAILLHVTGDASCVWLTLAQTQHAGEPRLHYTQHTLAHIAQAWTQGCARLAPWLAALGPPQPANAPHPSAVLPPTPAAAKAESEAAPAWPSWRAGARFVLQEAWLQALVRDTQRRLATKVRSWAQLREYHETWVFYTVLLQLLCTGMRAQRDLLGPWQAWRQMSDAAGSQLCALSDKAPAWHDRTRVVWLPAALTAHFAQHRRHLQGLQQRLAEYGVLWPLDEANGLAVFDGDAQQPALSSVGAYWMGQQLARRLHTVSAAATAPSASSAALAPGADDLVPPNFARARLRSRLLGAGMRAEVIDAYLGHARQGEWPWGPLSTFDWRGALADLCVAIEHDLQSLGIVPLVSALAAPTRSPA</sequence>
<dbReference type="RefSeq" id="WP_144326356.1">
    <property type="nucleotide sequence ID" value="NZ_VJNA01000022.1"/>
</dbReference>
<accession>A0A554WII8</accession>
<dbReference type="Proteomes" id="UP000318554">
    <property type="component" value="Unassembled WGS sequence"/>
</dbReference>
<dbReference type="EMBL" id="VJNA01000022">
    <property type="protein sequence ID" value="TSE23390.1"/>
    <property type="molecule type" value="Genomic_DNA"/>
</dbReference>
<gene>
    <name evidence="1" type="ORF">Taqua_01785</name>
</gene>
<reference evidence="1 2" key="1">
    <citation type="submission" date="2019-07" db="EMBL/GenBank/DDBJ databases">
        <title>Tepidimonas aquatica CLN-1 draft genome.</title>
        <authorList>
            <person name="Da Costa M.S."/>
            <person name="Froufe H.J.C."/>
            <person name="Egas C."/>
            <person name="Albuquerque L."/>
        </authorList>
    </citation>
    <scope>NUCLEOTIDE SEQUENCE [LARGE SCALE GENOMIC DNA]</scope>
    <source>
        <strain evidence="1 2">CLN-1</strain>
    </source>
</reference>
<proteinExistence type="predicted"/>
<evidence type="ECO:0000313" key="1">
    <source>
        <dbReference type="EMBL" id="TSE23390.1"/>
    </source>
</evidence>
<protein>
    <submittedName>
        <fullName evidence="1">Uncharacterized protein</fullName>
    </submittedName>
</protein>
<keyword evidence="2" id="KW-1185">Reference proteome</keyword>
<dbReference type="OrthoDB" id="9179740at2"/>
<dbReference type="AlphaFoldDB" id="A0A554WII8"/>
<name>A0A554WII8_9BURK</name>
<organism evidence="1 2">
    <name type="scientific">Tepidimonas aquatica</name>
    <dbReference type="NCBI Taxonomy" id="247482"/>
    <lineage>
        <taxon>Bacteria</taxon>
        <taxon>Pseudomonadati</taxon>
        <taxon>Pseudomonadota</taxon>
        <taxon>Betaproteobacteria</taxon>
        <taxon>Burkholderiales</taxon>
        <taxon>Tepidimonas</taxon>
    </lineage>
</organism>
<evidence type="ECO:0000313" key="2">
    <source>
        <dbReference type="Proteomes" id="UP000318554"/>
    </source>
</evidence>